<evidence type="ECO:0000313" key="3">
    <source>
        <dbReference type="EMBL" id="CAG8841097.1"/>
    </source>
</evidence>
<dbReference type="Proteomes" id="UP000789901">
    <property type="component" value="Unassembled WGS sequence"/>
</dbReference>
<proteinExistence type="predicted"/>
<feature type="region of interest" description="Disordered" evidence="1">
    <location>
        <begin position="109"/>
        <end position="136"/>
    </location>
</feature>
<feature type="non-terminal residue" evidence="3">
    <location>
        <position position="1"/>
    </location>
</feature>
<reference evidence="3 4" key="1">
    <citation type="submission" date="2021-06" db="EMBL/GenBank/DDBJ databases">
        <authorList>
            <person name="Kallberg Y."/>
            <person name="Tangrot J."/>
            <person name="Rosling A."/>
        </authorList>
    </citation>
    <scope>NUCLEOTIDE SEQUENCE [LARGE SCALE GENOMIC DNA]</scope>
    <source>
        <strain evidence="3 4">120-4 pot B 10/14</strain>
    </source>
</reference>
<dbReference type="EMBL" id="CAJVQB010064693">
    <property type="protein sequence ID" value="CAG8841097.1"/>
    <property type="molecule type" value="Genomic_DNA"/>
</dbReference>
<name>A0ABN7WUC8_GIGMA</name>
<sequence>LSLEFGIVIINRLRVGALCLGGIVIALVLVPLVIVCCYFGFPLKITNNKLKSSKLISTAINLSYLKKAAPKHEDLQRDKYNKASSLKQKIIINEPKYLYNTEVKTKELDQDTNSRVKTEKEVKTTKEDFENYEKGN</sequence>
<keyword evidence="2" id="KW-0812">Transmembrane</keyword>
<feature type="transmembrane region" description="Helical" evidence="2">
    <location>
        <begin position="15"/>
        <end position="41"/>
    </location>
</feature>
<accession>A0ABN7WUC8</accession>
<keyword evidence="2" id="KW-0472">Membrane</keyword>
<protein>
    <submittedName>
        <fullName evidence="3">27002_t:CDS:1</fullName>
    </submittedName>
</protein>
<evidence type="ECO:0000313" key="4">
    <source>
        <dbReference type="Proteomes" id="UP000789901"/>
    </source>
</evidence>
<keyword evidence="2" id="KW-1133">Transmembrane helix</keyword>
<keyword evidence="4" id="KW-1185">Reference proteome</keyword>
<organism evidence="3 4">
    <name type="scientific">Gigaspora margarita</name>
    <dbReference type="NCBI Taxonomy" id="4874"/>
    <lineage>
        <taxon>Eukaryota</taxon>
        <taxon>Fungi</taxon>
        <taxon>Fungi incertae sedis</taxon>
        <taxon>Mucoromycota</taxon>
        <taxon>Glomeromycotina</taxon>
        <taxon>Glomeromycetes</taxon>
        <taxon>Diversisporales</taxon>
        <taxon>Gigasporaceae</taxon>
        <taxon>Gigaspora</taxon>
    </lineage>
</organism>
<evidence type="ECO:0000256" key="1">
    <source>
        <dbReference type="SAM" id="MobiDB-lite"/>
    </source>
</evidence>
<evidence type="ECO:0000256" key="2">
    <source>
        <dbReference type="SAM" id="Phobius"/>
    </source>
</evidence>
<comment type="caution">
    <text evidence="3">The sequence shown here is derived from an EMBL/GenBank/DDBJ whole genome shotgun (WGS) entry which is preliminary data.</text>
</comment>
<gene>
    <name evidence="3" type="ORF">GMARGA_LOCUS35242</name>
</gene>